<evidence type="ECO:0000256" key="2">
    <source>
        <dbReference type="ARBA" id="ARBA00022448"/>
    </source>
</evidence>
<keyword evidence="5" id="KW-0732">Signal</keyword>
<keyword evidence="3 8" id="KW-1134">Transmembrane beta strand</keyword>
<evidence type="ECO:0000256" key="6">
    <source>
        <dbReference type="ARBA" id="ARBA00023136"/>
    </source>
</evidence>
<dbReference type="GO" id="GO:0009279">
    <property type="term" value="C:cell outer membrane"/>
    <property type="evidence" value="ECO:0007669"/>
    <property type="project" value="UniProtKB-SubCell"/>
</dbReference>
<dbReference type="Pfam" id="PF07715">
    <property type="entry name" value="Plug"/>
    <property type="match status" value="1"/>
</dbReference>
<protein>
    <submittedName>
        <fullName evidence="11">TonB-dependent receptor</fullName>
    </submittedName>
</protein>
<comment type="similarity">
    <text evidence="8">Belongs to the TonB-dependent receptor family.</text>
</comment>
<evidence type="ECO:0000259" key="10">
    <source>
        <dbReference type="Pfam" id="PF07715"/>
    </source>
</evidence>
<feature type="compositionally biased region" description="Polar residues" evidence="9">
    <location>
        <begin position="168"/>
        <end position="180"/>
    </location>
</feature>
<keyword evidence="11" id="KW-0675">Receptor</keyword>
<proteinExistence type="inferred from homology"/>
<evidence type="ECO:0000313" key="11">
    <source>
        <dbReference type="EMBL" id="CCK77147.1"/>
    </source>
</evidence>
<dbReference type="GO" id="GO:0015344">
    <property type="term" value="F:siderophore uptake transmembrane transporter activity"/>
    <property type="evidence" value="ECO:0007669"/>
    <property type="project" value="TreeGrafter"/>
</dbReference>
<reference evidence="11 12" key="1">
    <citation type="journal article" date="2013" name="Nat. Commun.">
        <title>Genome sequence and functional genomic analysis of the oil-degrading bacterium Oleispira antarctica.</title>
        <authorList>
            <person name="Kube M."/>
            <person name="Chernikova T.N."/>
            <person name="Al-Ramahi Y."/>
            <person name="Beloqui A."/>
            <person name="Lopez-Cortez N."/>
            <person name="Guazzaroni M.E."/>
            <person name="Heipieper H.J."/>
            <person name="Klages S."/>
            <person name="Kotsyurbenko O.R."/>
            <person name="Langer I."/>
            <person name="Nechitaylo T.Y."/>
            <person name="Lunsdorf H."/>
            <person name="Fernandez M."/>
            <person name="Juarez S."/>
            <person name="Ciordia S."/>
            <person name="Singer A."/>
            <person name="Kagan O."/>
            <person name="Egorova O."/>
            <person name="Petit P.A."/>
            <person name="Stogios P."/>
            <person name="Kim Y."/>
            <person name="Tchigvintsev A."/>
            <person name="Flick R."/>
            <person name="Denaro R."/>
            <person name="Genovese M."/>
            <person name="Albar J.P."/>
            <person name="Reva O.N."/>
            <person name="Martinez-Gomariz M."/>
            <person name="Tran H."/>
            <person name="Ferrer M."/>
            <person name="Savchenko A."/>
            <person name="Yakunin A.F."/>
            <person name="Yakimov M.M."/>
            <person name="Golyshina O.V."/>
            <person name="Reinhardt R."/>
            <person name="Golyshin P.N."/>
        </authorList>
    </citation>
    <scope>NUCLEOTIDE SEQUENCE [LARGE SCALE GENOMIC DNA]</scope>
</reference>
<name>R4YPY2_OLEAN</name>
<accession>R4YPY2</accession>
<dbReference type="AlphaFoldDB" id="R4YPY2"/>
<organism evidence="11 12">
    <name type="scientific">Oleispira antarctica RB-8</name>
    <dbReference type="NCBI Taxonomy" id="698738"/>
    <lineage>
        <taxon>Bacteria</taxon>
        <taxon>Pseudomonadati</taxon>
        <taxon>Pseudomonadota</taxon>
        <taxon>Gammaproteobacteria</taxon>
        <taxon>Oceanospirillales</taxon>
        <taxon>Oceanospirillaceae</taxon>
        <taxon>Oleispira</taxon>
    </lineage>
</organism>
<dbReference type="HOGENOM" id="CLU_008287_18_5_6"/>
<gene>
    <name evidence="11" type="ORF">OLEAN_C29710</name>
</gene>
<keyword evidence="2 8" id="KW-0813">Transport</keyword>
<dbReference type="Gene3D" id="2.40.170.20">
    <property type="entry name" value="TonB-dependent receptor, beta-barrel domain"/>
    <property type="match status" value="1"/>
</dbReference>
<dbReference type="SUPFAM" id="SSF56935">
    <property type="entry name" value="Porins"/>
    <property type="match status" value="1"/>
</dbReference>
<sequence length="622" mass="71024">MGASKEDLMNSDYQVFQREDFVNRYQNLASFLQQQNGLQIQQAGGLGNPALVSIRGASASQTTLLVNGISANNSQHGGYDLNTIPLNQIERIEISRSGSSFDLSDQAIGGTINIITREGANNQNFSLNLGSEETLAASFSSSFDQGLSIQVDHEQSANSYDYPVPSPIANSSQRNQDQPLNNAEFSRSSVQLVQSFEEISARVRLNKQSKNIPDYFRNHPNNNASLDKQDATFSLQGKHKLEHENTNSALVSEHNWQVFHQKTNEHYQDDMGVIGLGKDNDKFYQTRSEAQWQSKLLFEQWQFQTQVSGYEESFSSRYLNDDDSFLCSTPQGNCDQKAYQQGIQALAGVRWANKKQNQQITIDVYQSHTNSYNRKRSSTKDSEEKNKYFIGYNLKYSVFNDASETHFSIKNSNRQPTLYQLFGDRGLLLGNPDLLDETSLSYSVDNLYSINDRHQMNSAIFYRQLKNAIVPVYDSRGVGRYENSKKAYLAGIEWQWRYQGDHFYSHLGADLYQSESLDDNVKSFNNKQIAGIYHNSVSLITGWSQQQHNIELINRINANIYIDRSNLIAGDNYHLTDINYQYQYSQISLGFSIKDLMNTRYKDFTNRPAIGRQWIVFTNFNF</sequence>
<evidence type="ECO:0000256" key="7">
    <source>
        <dbReference type="ARBA" id="ARBA00023237"/>
    </source>
</evidence>
<evidence type="ECO:0000256" key="5">
    <source>
        <dbReference type="ARBA" id="ARBA00022729"/>
    </source>
</evidence>
<comment type="subcellular location">
    <subcellularLocation>
        <location evidence="1 8">Cell outer membrane</location>
        <topology evidence="1 8">Multi-pass membrane protein</topology>
    </subcellularLocation>
</comment>
<keyword evidence="7 8" id="KW-0998">Cell outer membrane</keyword>
<dbReference type="STRING" id="698738.OLEAN_C29710"/>
<evidence type="ECO:0000256" key="4">
    <source>
        <dbReference type="ARBA" id="ARBA00022692"/>
    </source>
</evidence>
<evidence type="ECO:0000256" key="9">
    <source>
        <dbReference type="SAM" id="MobiDB-lite"/>
    </source>
</evidence>
<dbReference type="InterPro" id="IPR037066">
    <property type="entry name" value="Plug_dom_sf"/>
</dbReference>
<dbReference type="GO" id="GO:0044718">
    <property type="term" value="P:siderophore transmembrane transport"/>
    <property type="evidence" value="ECO:0007669"/>
    <property type="project" value="TreeGrafter"/>
</dbReference>
<dbReference type="InterPro" id="IPR036942">
    <property type="entry name" value="Beta-barrel_TonB_sf"/>
</dbReference>
<evidence type="ECO:0000256" key="8">
    <source>
        <dbReference type="PROSITE-ProRule" id="PRU01360"/>
    </source>
</evidence>
<dbReference type="EMBL" id="FO203512">
    <property type="protein sequence ID" value="CCK77147.1"/>
    <property type="molecule type" value="Genomic_DNA"/>
</dbReference>
<evidence type="ECO:0000313" key="12">
    <source>
        <dbReference type="Proteomes" id="UP000032749"/>
    </source>
</evidence>
<keyword evidence="4 8" id="KW-0812">Transmembrane</keyword>
<feature type="domain" description="TonB-dependent receptor plug" evidence="10">
    <location>
        <begin position="13"/>
        <end position="111"/>
    </location>
</feature>
<feature type="region of interest" description="Disordered" evidence="9">
    <location>
        <begin position="157"/>
        <end position="180"/>
    </location>
</feature>
<dbReference type="KEGG" id="oai:OLEAN_C29710"/>
<keyword evidence="12" id="KW-1185">Reference proteome</keyword>
<dbReference type="InterPro" id="IPR012910">
    <property type="entry name" value="Plug_dom"/>
</dbReference>
<dbReference type="InterPro" id="IPR039426">
    <property type="entry name" value="TonB-dep_rcpt-like"/>
</dbReference>
<dbReference type="PANTHER" id="PTHR30069:SF29">
    <property type="entry name" value="HEMOGLOBIN AND HEMOGLOBIN-HAPTOGLOBIN-BINDING PROTEIN 1-RELATED"/>
    <property type="match status" value="1"/>
</dbReference>
<keyword evidence="6 8" id="KW-0472">Membrane</keyword>
<dbReference type="Gene3D" id="2.170.130.10">
    <property type="entry name" value="TonB-dependent receptor, plug domain"/>
    <property type="match status" value="1"/>
</dbReference>
<dbReference type="Proteomes" id="UP000032749">
    <property type="component" value="Chromosome"/>
</dbReference>
<dbReference type="PANTHER" id="PTHR30069">
    <property type="entry name" value="TONB-DEPENDENT OUTER MEMBRANE RECEPTOR"/>
    <property type="match status" value="1"/>
</dbReference>
<evidence type="ECO:0000256" key="1">
    <source>
        <dbReference type="ARBA" id="ARBA00004571"/>
    </source>
</evidence>
<dbReference type="PROSITE" id="PS52016">
    <property type="entry name" value="TONB_DEPENDENT_REC_3"/>
    <property type="match status" value="1"/>
</dbReference>
<evidence type="ECO:0000256" key="3">
    <source>
        <dbReference type="ARBA" id="ARBA00022452"/>
    </source>
</evidence>